<dbReference type="AlphaFoldDB" id="E4TQ75"/>
<reference evidence="4 5" key="1">
    <citation type="journal article" date="2011" name="Stand. Genomic Sci.">
        <title>Complete genome sequence of Marivirga tractuosa type strain (H-43).</title>
        <authorList>
            <person name="Pagani I."/>
            <person name="Chertkov O."/>
            <person name="Lapidus A."/>
            <person name="Lucas S."/>
            <person name="Del Rio T.G."/>
            <person name="Tice H."/>
            <person name="Copeland A."/>
            <person name="Cheng J.F."/>
            <person name="Nolan M."/>
            <person name="Saunders E."/>
            <person name="Pitluck S."/>
            <person name="Held B."/>
            <person name="Goodwin L."/>
            <person name="Liolios K."/>
            <person name="Ovchinikova G."/>
            <person name="Ivanova N."/>
            <person name="Mavromatis K."/>
            <person name="Pati A."/>
            <person name="Chen A."/>
            <person name="Palaniappan K."/>
            <person name="Land M."/>
            <person name="Hauser L."/>
            <person name="Jeffries C.D."/>
            <person name="Detter J.C."/>
            <person name="Han C."/>
            <person name="Tapia R."/>
            <person name="Ngatchou-Djao O.D."/>
            <person name="Rohde M."/>
            <person name="Goker M."/>
            <person name="Spring S."/>
            <person name="Sikorski J."/>
            <person name="Woyke T."/>
            <person name="Bristow J."/>
            <person name="Eisen J.A."/>
            <person name="Markowitz V."/>
            <person name="Hugenholtz P."/>
            <person name="Klenk H.P."/>
            <person name="Kyrpides N.C."/>
        </authorList>
    </citation>
    <scope>NUCLEOTIDE SEQUENCE [LARGE SCALE GENOMIC DNA]</scope>
    <source>
        <strain evidence="5">ATCC 23168 / DSM 4126 / NBRC 15989 / NCIMB 1408 / VKM B-1430 / H-43</strain>
    </source>
</reference>
<proteinExistence type="inferred from homology"/>
<keyword evidence="5" id="KW-1185">Reference proteome</keyword>
<dbReference type="EMBL" id="CP002349">
    <property type="protein sequence ID" value="ADR21621.1"/>
    <property type="molecule type" value="Genomic_DNA"/>
</dbReference>
<keyword evidence="2 4" id="KW-0436">Ligase</keyword>
<evidence type="ECO:0000313" key="5">
    <source>
        <dbReference type="Proteomes" id="UP000008720"/>
    </source>
</evidence>
<evidence type="ECO:0000259" key="3">
    <source>
        <dbReference type="Pfam" id="PF00501"/>
    </source>
</evidence>
<dbReference type="OrthoDB" id="812569at2"/>
<dbReference type="InterPro" id="IPR042099">
    <property type="entry name" value="ANL_N_sf"/>
</dbReference>
<evidence type="ECO:0000256" key="2">
    <source>
        <dbReference type="ARBA" id="ARBA00022598"/>
    </source>
</evidence>
<sequence length="511" mass="57290">MEAGQFNIVSLFTESAKHFPDRIAIIEKETQITYSELAKEIDITAAYFQQKGISKGDRVLVFVPMGIDLYRIVLALFKIGATAVFLDEWVSFKRLNLCCKIADCTAFIGILKARILTFFSSEIRKIPVKLGINYKEVKNSYQYITTDLDDIALITFTTGSSGTPKAAKRTHGFLRAQFEVLEKKIDPEISKIDMPVLPIVLMINLGKGLTSVIADFKASKPESLKADKIIAQIEKHQVESIASSPYFVLNLAKYALENDHPIKNIKRIFTGGAAVFPEEAQSYVDGFPNSTSKILYGSTEAEPISSVNAKELAHRNLTKDKGLFVGPIDASATVLIMPIEDRALEFNSLNDLQNFSLDDGEIGEIIVSGPHVLKEYVNNPDAMKRQKIWVEGRCWHRTGDSGFRIGNELFLTGPCNALIQNEAGFLSPFLYEEILKSNNGVKAGTIIRIRNKNYAVVEIETKADSNAITKELLRIYAIDDVHFMEKIPRDPRHFSKIEYKKLKLILKQKLK</sequence>
<feature type="domain" description="AMP-dependent synthetase/ligase" evidence="3">
    <location>
        <begin position="12"/>
        <end position="376"/>
    </location>
</feature>
<protein>
    <submittedName>
        <fullName evidence="4">AMP-dependent synthetase and ligase</fullName>
    </submittedName>
</protein>
<dbReference type="PROSITE" id="PS00455">
    <property type="entry name" value="AMP_BINDING"/>
    <property type="match status" value="1"/>
</dbReference>
<dbReference type="KEGG" id="mtt:Ftrac_1632"/>
<dbReference type="Proteomes" id="UP000008720">
    <property type="component" value="Chromosome"/>
</dbReference>
<dbReference type="SUPFAM" id="SSF56801">
    <property type="entry name" value="Acetyl-CoA synthetase-like"/>
    <property type="match status" value="1"/>
</dbReference>
<organism evidence="4 5">
    <name type="scientific">Marivirga tractuosa (strain ATCC 23168 / DSM 4126 / NBRC 15989 / NCIMB 1408 / VKM B-1430 / H-43)</name>
    <name type="common">Microscilla tractuosa</name>
    <name type="synonym">Flexibacter tractuosus</name>
    <dbReference type="NCBI Taxonomy" id="643867"/>
    <lineage>
        <taxon>Bacteria</taxon>
        <taxon>Pseudomonadati</taxon>
        <taxon>Bacteroidota</taxon>
        <taxon>Cytophagia</taxon>
        <taxon>Cytophagales</taxon>
        <taxon>Marivirgaceae</taxon>
        <taxon>Marivirga</taxon>
    </lineage>
</organism>
<dbReference type="eggNOG" id="COG0318">
    <property type="taxonomic scope" value="Bacteria"/>
</dbReference>
<accession>E4TQ75</accession>
<evidence type="ECO:0000313" key="4">
    <source>
        <dbReference type="EMBL" id="ADR21621.1"/>
    </source>
</evidence>
<dbReference type="Pfam" id="PF00501">
    <property type="entry name" value="AMP-binding"/>
    <property type="match status" value="1"/>
</dbReference>
<dbReference type="PANTHER" id="PTHR24096">
    <property type="entry name" value="LONG-CHAIN-FATTY-ACID--COA LIGASE"/>
    <property type="match status" value="1"/>
</dbReference>
<gene>
    <name evidence="4" type="ordered locus">Ftrac_1632</name>
</gene>
<dbReference type="InterPro" id="IPR020845">
    <property type="entry name" value="AMP-binding_CS"/>
</dbReference>
<evidence type="ECO:0000256" key="1">
    <source>
        <dbReference type="ARBA" id="ARBA00006432"/>
    </source>
</evidence>
<comment type="similarity">
    <text evidence="1">Belongs to the ATP-dependent AMP-binding enzyme family.</text>
</comment>
<dbReference type="HOGENOM" id="CLU_000022_59_12_10"/>
<dbReference type="PANTHER" id="PTHR24096:SF149">
    <property type="entry name" value="AMP-BINDING DOMAIN-CONTAINING PROTEIN-RELATED"/>
    <property type="match status" value="1"/>
</dbReference>
<dbReference type="Gene3D" id="3.40.50.12780">
    <property type="entry name" value="N-terminal domain of ligase-like"/>
    <property type="match status" value="1"/>
</dbReference>
<name>E4TQ75_MARTH</name>
<dbReference type="GO" id="GO:0016405">
    <property type="term" value="F:CoA-ligase activity"/>
    <property type="evidence" value="ECO:0007669"/>
    <property type="project" value="TreeGrafter"/>
</dbReference>
<dbReference type="RefSeq" id="WP_013453768.1">
    <property type="nucleotide sequence ID" value="NC_014759.1"/>
</dbReference>
<dbReference type="InterPro" id="IPR000873">
    <property type="entry name" value="AMP-dep_synth/lig_dom"/>
</dbReference>
<dbReference type="STRING" id="643867.Ftrac_1632"/>